<keyword evidence="4" id="KW-1185">Reference proteome</keyword>
<protein>
    <submittedName>
        <fullName evidence="3">Uncharacterized protein</fullName>
    </submittedName>
</protein>
<sequence length="104" mass="11192">MSLTQLLGAALLLTAVLANDADAADTIDSGRTAAPELSRMALQPAELPDYLTKRPDVATRDSFVPSQDRPWYLQVLENMAIGTASNAQLKETDGRPRTPTTPQP</sequence>
<evidence type="ECO:0000256" key="1">
    <source>
        <dbReference type="SAM" id="MobiDB-lite"/>
    </source>
</evidence>
<gene>
    <name evidence="3" type="ORF">SAMN02745119_00509</name>
</gene>
<dbReference type="STRING" id="115783.SAMN02745119_00509"/>
<evidence type="ECO:0000313" key="3">
    <source>
        <dbReference type="EMBL" id="SJZ40743.1"/>
    </source>
</evidence>
<evidence type="ECO:0000256" key="2">
    <source>
        <dbReference type="SAM" id="SignalP"/>
    </source>
</evidence>
<feature type="chain" id="PRO_5012391281" evidence="2">
    <location>
        <begin position="24"/>
        <end position="104"/>
    </location>
</feature>
<accession>A0A1T4KEG6</accession>
<organism evidence="3 4">
    <name type="scientific">Trichlorobacter thiogenes</name>
    <dbReference type="NCBI Taxonomy" id="115783"/>
    <lineage>
        <taxon>Bacteria</taxon>
        <taxon>Pseudomonadati</taxon>
        <taxon>Thermodesulfobacteriota</taxon>
        <taxon>Desulfuromonadia</taxon>
        <taxon>Geobacterales</taxon>
        <taxon>Geobacteraceae</taxon>
        <taxon>Trichlorobacter</taxon>
    </lineage>
</organism>
<feature type="signal peptide" evidence="2">
    <location>
        <begin position="1"/>
        <end position="23"/>
    </location>
</feature>
<dbReference type="OrthoDB" id="10016413at2"/>
<evidence type="ECO:0000313" key="4">
    <source>
        <dbReference type="Proteomes" id="UP000190102"/>
    </source>
</evidence>
<dbReference type="EMBL" id="FUWR01000001">
    <property type="protein sequence ID" value="SJZ40743.1"/>
    <property type="molecule type" value="Genomic_DNA"/>
</dbReference>
<dbReference type="RefSeq" id="WP_078788792.1">
    <property type="nucleotide sequence ID" value="NZ_FUWR01000001.1"/>
</dbReference>
<feature type="region of interest" description="Disordered" evidence="1">
    <location>
        <begin position="84"/>
        <end position="104"/>
    </location>
</feature>
<reference evidence="4" key="1">
    <citation type="submission" date="2017-02" db="EMBL/GenBank/DDBJ databases">
        <authorList>
            <person name="Varghese N."/>
            <person name="Submissions S."/>
        </authorList>
    </citation>
    <scope>NUCLEOTIDE SEQUENCE [LARGE SCALE GENOMIC DNA]</scope>
    <source>
        <strain evidence="4">ATCC BAA-34</strain>
    </source>
</reference>
<dbReference type="AlphaFoldDB" id="A0A1T4KEG6"/>
<keyword evidence="2" id="KW-0732">Signal</keyword>
<proteinExistence type="predicted"/>
<dbReference type="Proteomes" id="UP000190102">
    <property type="component" value="Unassembled WGS sequence"/>
</dbReference>
<name>A0A1T4KEG6_9BACT</name>